<evidence type="ECO:0000256" key="9">
    <source>
        <dbReference type="ARBA" id="ARBA00025162"/>
    </source>
</evidence>
<dbReference type="InterPro" id="IPR023115">
    <property type="entry name" value="TIF_IF2_dom3"/>
</dbReference>
<dbReference type="VEuPathDB" id="FungiDB:AMAG_03408"/>
<comment type="similarity">
    <text evidence="2">Belongs to the TRAFAC class translation factor GTPase superfamily. Classic translation factor GTPase family. IF-2 subfamily.</text>
</comment>
<dbReference type="OMA" id="TIVCYQI"/>
<dbReference type="InterPro" id="IPR005225">
    <property type="entry name" value="Small_GTP-bd"/>
</dbReference>
<dbReference type="Gene3D" id="3.40.50.300">
    <property type="entry name" value="P-loop containing nucleotide triphosphate hydrolases"/>
    <property type="match status" value="1"/>
</dbReference>
<dbReference type="PANTHER" id="PTHR43381:SF20">
    <property type="entry name" value="TRANSLATION INITIATION FACTOR IF-2, MITOCHONDRIAL"/>
    <property type="match status" value="1"/>
</dbReference>
<protein>
    <recommendedName>
        <fullName evidence="10">Translation initiation factor IF-2, mitochondrial</fullName>
    </recommendedName>
</protein>
<keyword evidence="6" id="KW-0809">Transit peptide</keyword>
<dbReference type="FunFam" id="3.40.50.300:FF:000019">
    <property type="entry name" value="Translation initiation factor IF-2"/>
    <property type="match status" value="1"/>
</dbReference>
<accession>A0A0L0S9E4</accession>
<evidence type="ECO:0000259" key="12">
    <source>
        <dbReference type="PROSITE" id="PS51722"/>
    </source>
</evidence>
<keyword evidence="7" id="KW-0496">Mitochondrion</keyword>
<name>A0A0L0S9E4_ALLM3</name>
<comment type="function">
    <text evidence="9">One of the essential components for the initiation of protein synthesis. Protects formylmethionyl-tRNA from spontaneous hydrolysis and promotes its binding to the 30S ribosomal subunits. Also involved in the hydrolysis of GTP during the formation of the 70S ribosomal complex.</text>
</comment>
<dbReference type="EMBL" id="GG745334">
    <property type="protein sequence ID" value="KNE59061.1"/>
    <property type="molecule type" value="Genomic_DNA"/>
</dbReference>
<evidence type="ECO:0000313" key="14">
    <source>
        <dbReference type="Proteomes" id="UP000054350"/>
    </source>
</evidence>
<dbReference type="InterPro" id="IPR036925">
    <property type="entry name" value="TIF_IF2_dom3_sf"/>
</dbReference>
<dbReference type="FunFam" id="3.40.50.10050:FF:000001">
    <property type="entry name" value="Translation initiation factor IF-2"/>
    <property type="match status" value="1"/>
</dbReference>
<evidence type="ECO:0000256" key="4">
    <source>
        <dbReference type="ARBA" id="ARBA00022741"/>
    </source>
</evidence>
<dbReference type="InterPro" id="IPR015760">
    <property type="entry name" value="TIF_IF2"/>
</dbReference>
<dbReference type="OrthoDB" id="361630at2759"/>
<dbReference type="AlphaFoldDB" id="A0A0L0S9E4"/>
<dbReference type="CDD" id="cd03692">
    <property type="entry name" value="mtIF2_IVc"/>
    <property type="match status" value="1"/>
</dbReference>
<dbReference type="SUPFAM" id="SSF52540">
    <property type="entry name" value="P-loop containing nucleoside triphosphate hydrolases"/>
    <property type="match status" value="1"/>
</dbReference>
<dbReference type="CDD" id="cd01887">
    <property type="entry name" value="IF2_eIF5B"/>
    <property type="match status" value="1"/>
</dbReference>
<evidence type="ECO:0000256" key="2">
    <source>
        <dbReference type="ARBA" id="ARBA00007733"/>
    </source>
</evidence>
<dbReference type="Gene3D" id="3.40.50.10050">
    <property type="entry name" value="Translation initiation factor IF- 2, domain 3"/>
    <property type="match status" value="2"/>
</dbReference>
<dbReference type="Gene3D" id="2.40.30.10">
    <property type="entry name" value="Translation factors"/>
    <property type="match status" value="2"/>
</dbReference>
<dbReference type="NCBIfam" id="TIGR00231">
    <property type="entry name" value="small_GTP"/>
    <property type="match status" value="1"/>
</dbReference>
<keyword evidence="3 13" id="KW-0396">Initiation factor</keyword>
<dbReference type="GO" id="GO:0005525">
    <property type="term" value="F:GTP binding"/>
    <property type="evidence" value="ECO:0007669"/>
    <property type="project" value="UniProtKB-KW"/>
</dbReference>
<keyword evidence="14" id="KW-1185">Reference proteome</keyword>
<dbReference type="Proteomes" id="UP000054350">
    <property type="component" value="Unassembled WGS sequence"/>
</dbReference>
<dbReference type="Pfam" id="PF22042">
    <property type="entry name" value="EF-G_D2"/>
    <property type="match status" value="1"/>
</dbReference>
<reference evidence="14" key="2">
    <citation type="submission" date="2009-11" db="EMBL/GenBank/DDBJ databases">
        <title>The Genome Sequence of Allomyces macrogynus strain ATCC 38327.</title>
        <authorList>
            <consortium name="The Broad Institute Genome Sequencing Platform"/>
            <person name="Russ C."/>
            <person name="Cuomo C."/>
            <person name="Shea T."/>
            <person name="Young S.K."/>
            <person name="Zeng Q."/>
            <person name="Koehrsen M."/>
            <person name="Haas B."/>
            <person name="Borodovsky M."/>
            <person name="Guigo R."/>
            <person name="Alvarado L."/>
            <person name="Berlin A."/>
            <person name="Borenstein D."/>
            <person name="Chen Z."/>
            <person name="Engels R."/>
            <person name="Freedman E."/>
            <person name="Gellesch M."/>
            <person name="Goldberg J."/>
            <person name="Griggs A."/>
            <person name="Gujja S."/>
            <person name="Heiman D."/>
            <person name="Hepburn T."/>
            <person name="Howarth C."/>
            <person name="Jen D."/>
            <person name="Larson L."/>
            <person name="Lewis B."/>
            <person name="Mehta T."/>
            <person name="Park D."/>
            <person name="Pearson M."/>
            <person name="Roberts A."/>
            <person name="Saif S."/>
            <person name="Shenoy N."/>
            <person name="Sisk P."/>
            <person name="Stolte C."/>
            <person name="Sykes S."/>
            <person name="Walk T."/>
            <person name="White J."/>
            <person name="Yandava C."/>
            <person name="Burger G."/>
            <person name="Gray M.W."/>
            <person name="Holland P.W.H."/>
            <person name="King N."/>
            <person name="Lang F.B.F."/>
            <person name="Roger A.J."/>
            <person name="Ruiz-Trillo I."/>
            <person name="Lander E."/>
            <person name="Nusbaum C."/>
        </authorList>
    </citation>
    <scope>NUCLEOTIDE SEQUENCE [LARGE SCALE GENOMIC DNA]</scope>
    <source>
        <strain evidence="14">ATCC 38327</strain>
    </source>
</reference>
<dbReference type="GO" id="GO:0003743">
    <property type="term" value="F:translation initiation factor activity"/>
    <property type="evidence" value="ECO:0007669"/>
    <property type="project" value="UniProtKB-KW"/>
</dbReference>
<dbReference type="InterPro" id="IPR000178">
    <property type="entry name" value="TF_IF2_bacterial-like"/>
</dbReference>
<dbReference type="eggNOG" id="KOG1145">
    <property type="taxonomic scope" value="Eukaryota"/>
</dbReference>
<dbReference type="InterPro" id="IPR027417">
    <property type="entry name" value="P-loop_NTPase"/>
</dbReference>
<dbReference type="Pfam" id="PF00009">
    <property type="entry name" value="GTP_EFTU"/>
    <property type="match status" value="1"/>
</dbReference>
<keyword evidence="8" id="KW-0342">GTP-binding</keyword>
<organism evidence="13 14">
    <name type="scientific">Allomyces macrogynus (strain ATCC 38327)</name>
    <name type="common">Allomyces javanicus var. macrogynus</name>
    <dbReference type="NCBI Taxonomy" id="578462"/>
    <lineage>
        <taxon>Eukaryota</taxon>
        <taxon>Fungi</taxon>
        <taxon>Fungi incertae sedis</taxon>
        <taxon>Blastocladiomycota</taxon>
        <taxon>Blastocladiomycetes</taxon>
        <taxon>Blastocladiales</taxon>
        <taxon>Blastocladiaceae</taxon>
        <taxon>Allomyces</taxon>
    </lineage>
</organism>
<dbReference type="InterPro" id="IPR009000">
    <property type="entry name" value="Transl_B-barrel_sf"/>
</dbReference>
<keyword evidence="4" id="KW-0547">Nucleotide-binding</keyword>
<dbReference type="GO" id="GO:0003924">
    <property type="term" value="F:GTPase activity"/>
    <property type="evidence" value="ECO:0007669"/>
    <property type="project" value="InterPro"/>
</dbReference>
<dbReference type="SUPFAM" id="SSF50447">
    <property type="entry name" value="Translation proteins"/>
    <property type="match status" value="2"/>
</dbReference>
<feature type="region of interest" description="Disordered" evidence="11">
    <location>
        <begin position="1"/>
        <end position="25"/>
    </location>
</feature>
<proteinExistence type="inferred from homology"/>
<dbReference type="SUPFAM" id="SSF52156">
    <property type="entry name" value="Initiation factor IF2/eIF5b, domain 3"/>
    <property type="match status" value="2"/>
</dbReference>
<evidence type="ECO:0000256" key="5">
    <source>
        <dbReference type="ARBA" id="ARBA00022917"/>
    </source>
</evidence>
<comment type="subcellular location">
    <subcellularLocation>
        <location evidence="1">Mitochondrion</location>
    </subcellularLocation>
</comment>
<dbReference type="InterPro" id="IPR000795">
    <property type="entry name" value="T_Tr_GTP-bd_dom"/>
</dbReference>
<dbReference type="Pfam" id="PF11987">
    <property type="entry name" value="IF-2"/>
    <property type="match status" value="2"/>
</dbReference>
<evidence type="ECO:0000256" key="8">
    <source>
        <dbReference type="ARBA" id="ARBA00023134"/>
    </source>
</evidence>
<sequence>MAREAQKNPRRRLREQGADRGDGPAVTPVAVIVKGDVSGSVEAVVDALAKIDHPELNVTVSASGVGAITESDVERTYAATTAIVGAGAEGRAASGMASAGLVVGFNEEALNKRRSGPVHAPQFKDKGVAVPVQGGTRTKEFDEDDVDEVVVPRGGPMPASLAPLKQRKKRKPGRVTQPAKVQLPEAITVANLSQMLVVPVGVLQRQVKSLLELDFEVASDYVLNAEMATLVANEVAPRVEIVAPNVTAEDDVLPRRPPLAPEEYTKLPLRAPVVTIMGHVDHGKTTLLDTLRKSAVAASEAGGITQHIGAFEVALPGGKITFLDTPGHAAFENMRARGANVTDIVVLVVAADDGVMPQTREAIKHAHAADVPIIVAINKCDKPGIDKERIKNQLLEHDVQIEELGGDTMAVEISALKGTGLDDLEESILTLAEIQELRADPTGPVEGMTLESQVKKGRGSTATVLVKEGTLRISDILVAGTSWCRVKSMATDAGVQLQEAPPATPVEVLGWRELPAAGERVVQVDSEDAAKKAIAARERRMARVKAVSAIDEINAARIKAAAAAAELAKVKRKNRAAALREQGADRGDGPAVTPVAVIVKGDVSGSVEAVVDALAKIDHPELNVTVSASGVGAITESDVERTYAATTAIVGAGAEGRAASGMASAGLVVGFNVKPDKKAAALAKRHKVTVVSSNVIYKLIDNVKEHLLNAMFDLNVKGSATEKVAGCKGHDGCPGPRPTQARIVRAGKVVFEGPLKTIKHFKREVHEISKGNECGLMFDGFEDFKEGDVVQSIKTFQVKRTLE</sequence>
<dbReference type="InterPro" id="IPR053905">
    <property type="entry name" value="EF-G-like_DII"/>
</dbReference>
<evidence type="ECO:0000256" key="1">
    <source>
        <dbReference type="ARBA" id="ARBA00004173"/>
    </source>
</evidence>
<dbReference type="PROSITE" id="PS51722">
    <property type="entry name" value="G_TR_2"/>
    <property type="match status" value="1"/>
</dbReference>
<dbReference type="FunFam" id="2.40.30.10:FF:000008">
    <property type="entry name" value="Translation initiation factor IF-2"/>
    <property type="match status" value="1"/>
</dbReference>
<dbReference type="InterPro" id="IPR044145">
    <property type="entry name" value="IF2_II"/>
</dbReference>
<dbReference type="PANTHER" id="PTHR43381">
    <property type="entry name" value="TRANSLATION INITIATION FACTOR IF-2-RELATED"/>
    <property type="match status" value="1"/>
</dbReference>
<evidence type="ECO:0000256" key="7">
    <source>
        <dbReference type="ARBA" id="ARBA00023128"/>
    </source>
</evidence>
<evidence type="ECO:0000256" key="3">
    <source>
        <dbReference type="ARBA" id="ARBA00022540"/>
    </source>
</evidence>
<evidence type="ECO:0000256" key="6">
    <source>
        <dbReference type="ARBA" id="ARBA00022946"/>
    </source>
</evidence>
<evidence type="ECO:0000313" key="13">
    <source>
        <dbReference type="EMBL" id="KNE59061.1"/>
    </source>
</evidence>
<dbReference type="CDD" id="cd03702">
    <property type="entry name" value="IF2_mtIF2_II"/>
    <property type="match status" value="1"/>
</dbReference>
<dbReference type="NCBIfam" id="TIGR00487">
    <property type="entry name" value="IF-2"/>
    <property type="match status" value="1"/>
</dbReference>
<reference evidence="13 14" key="1">
    <citation type="submission" date="2009-11" db="EMBL/GenBank/DDBJ databases">
        <title>Annotation of Allomyces macrogynus ATCC 38327.</title>
        <authorList>
            <consortium name="The Broad Institute Genome Sequencing Platform"/>
            <person name="Russ C."/>
            <person name="Cuomo C."/>
            <person name="Burger G."/>
            <person name="Gray M.W."/>
            <person name="Holland P.W.H."/>
            <person name="King N."/>
            <person name="Lang F.B.F."/>
            <person name="Roger A.J."/>
            <person name="Ruiz-Trillo I."/>
            <person name="Young S.K."/>
            <person name="Zeng Q."/>
            <person name="Gargeya S."/>
            <person name="Fitzgerald M."/>
            <person name="Haas B."/>
            <person name="Abouelleil A."/>
            <person name="Alvarado L."/>
            <person name="Arachchi H.M."/>
            <person name="Berlin A."/>
            <person name="Chapman S.B."/>
            <person name="Gearin G."/>
            <person name="Goldberg J."/>
            <person name="Griggs A."/>
            <person name="Gujja S."/>
            <person name="Hansen M."/>
            <person name="Heiman D."/>
            <person name="Howarth C."/>
            <person name="Larimer J."/>
            <person name="Lui A."/>
            <person name="MacDonald P.J.P."/>
            <person name="McCowen C."/>
            <person name="Montmayeur A."/>
            <person name="Murphy C."/>
            <person name="Neiman D."/>
            <person name="Pearson M."/>
            <person name="Priest M."/>
            <person name="Roberts A."/>
            <person name="Saif S."/>
            <person name="Shea T."/>
            <person name="Sisk P."/>
            <person name="Stolte C."/>
            <person name="Sykes S."/>
            <person name="Wortman J."/>
            <person name="Nusbaum C."/>
            <person name="Birren B."/>
        </authorList>
    </citation>
    <scope>NUCLEOTIDE SEQUENCE [LARGE SCALE GENOMIC DNA]</scope>
    <source>
        <strain evidence="13 14">ATCC 38327</strain>
    </source>
</reference>
<evidence type="ECO:0000256" key="10">
    <source>
        <dbReference type="ARBA" id="ARBA00044200"/>
    </source>
</evidence>
<evidence type="ECO:0000256" key="11">
    <source>
        <dbReference type="SAM" id="MobiDB-lite"/>
    </source>
</evidence>
<feature type="domain" description="Tr-type G" evidence="12">
    <location>
        <begin position="269"/>
        <end position="436"/>
    </location>
</feature>
<dbReference type="HAMAP" id="MF_00100_B">
    <property type="entry name" value="IF_2_B"/>
    <property type="match status" value="1"/>
</dbReference>
<gene>
    <name evidence="13" type="ORF">AMAG_03408</name>
</gene>
<dbReference type="STRING" id="578462.A0A0L0S9E4"/>
<keyword evidence="5" id="KW-0648">Protein biosynthesis</keyword>
<dbReference type="GO" id="GO:0005739">
    <property type="term" value="C:mitochondrion"/>
    <property type="evidence" value="ECO:0007669"/>
    <property type="project" value="UniProtKB-SubCell"/>
</dbReference>